<dbReference type="Proteomes" id="UP001148838">
    <property type="component" value="Unassembled WGS sequence"/>
</dbReference>
<feature type="domain" description="DUF4817" evidence="2">
    <location>
        <begin position="88"/>
        <end position="128"/>
    </location>
</feature>
<dbReference type="InterPro" id="IPR032135">
    <property type="entry name" value="DUF4817"/>
</dbReference>
<accession>A0ABQ8T8D9</accession>
<gene>
    <name evidence="3" type="ORF">ANN_04110</name>
</gene>
<protein>
    <recommendedName>
        <fullName evidence="2">DUF4817 domain-containing protein</fullName>
    </recommendedName>
</protein>
<evidence type="ECO:0000313" key="4">
    <source>
        <dbReference type="Proteomes" id="UP001148838"/>
    </source>
</evidence>
<proteinExistence type="predicted"/>
<comment type="caution">
    <text evidence="3">The sequence shown here is derived from an EMBL/GenBank/DDBJ whole genome shotgun (WGS) entry which is preliminary data.</text>
</comment>
<evidence type="ECO:0000256" key="1">
    <source>
        <dbReference type="SAM" id="MobiDB-lite"/>
    </source>
</evidence>
<sequence>MVPQPQSHELPCPVESSYPRGPSSAAANRKTKPSTETEMMMKEGKCHYDGEINPRSNAKNYPAIPVRLVEGKTLEITSISDNTNMHFSIRQRVFIVKTYWKTNLLIQTQRAFRAEFAMRNVPTMPTILLMSQVCDDDRGSLVNSPKKSLRRLSQETGYSDGTCQRAAKKSGLRASFFVDCLI</sequence>
<dbReference type="EMBL" id="JAJSOF020000013">
    <property type="protein sequence ID" value="KAJ4442523.1"/>
    <property type="molecule type" value="Genomic_DNA"/>
</dbReference>
<keyword evidence="4" id="KW-1185">Reference proteome</keyword>
<dbReference type="Pfam" id="PF16087">
    <property type="entry name" value="DUF4817"/>
    <property type="match status" value="1"/>
</dbReference>
<evidence type="ECO:0000313" key="3">
    <source>
        <dbReference type="EMBL" id="KAJ4442523.1"/>
    </source>
</evidence>
<reference evidence="3 4" key="1">
    <citation type="journal article" date="2022" name="Allergy">
        <title>Genome assembly and annotation of Periplaneta americana reveal a comprehensive cockroach allergen profile.</title>
        <authorList>
            <person name="Wang L."/>
            <person name="Xiong Q."/>
            <person name="Saelim N."/>
            <person name="Wang L."/>
            <person name="Nong W."/>
            <person name="Wan A.T."/>
            <person name="Shi M."/>
            <person name="Liu X."/>
            <person name="Cao Q."/>
            <person name="Hui J.H.L."/>
            <person name="Sookrung N."/>
            <person name="Leung T.F."/>
            <person name="Tungtrongchitr A."/>
            <person name="Tsui S.K.W."/>
        </authorList>
    </citation>
    <scope>NUCLEOTIDE SEQUENCE [LARGE SCALE GENOMIC DNA]</scope>
    <source>
        <strain evidence="3">PWHHKU_190912</strain>
    </source>
</reference>
<feature type="region of interest" description="Disordered" evidence="1">
    <location>
        <begin position="1"/>
        <end position="37"/>
    </location>
</feature>
<evidence type="ECO:0000259" key="2">
    <source>
        <dbReference type="Pfam" id="PF16087"/>
    </source>
</evidence>
<name>A0ABQ8T8D9_PERAM</name>
<organism evidence="3 4">
    <name type="scientific">Periplaneta americana</name>
    <name type="common">American cockroach</name>
    <name type="synonym">Blatta americana</name>
    <dbReference type="NCBI Taxonomy" id="6978"/>
    <lineage>
        <taxon>Eukaryota</taxon>
        <taxon>Metazoa</taxon>
        <taxon>Ecdysozoa</taxon>
        <taxon>Arthropoda</taxon>
        <taxon>Hexapoda</taxon>
        <taxon>Insecta</taxon>
        <taxon>Pterygota</taxon>
        <taxon>Neoptera</taxon>
        <taxon>Polyneoptera</taxon>
        <taxon>Dictyoptera</taxon>
        <taxon>Blattodea</taxon>
        <taxon>Blattoidea</taxon>
        <taxon>Blattidae</taxon>
        <taxon>Blattinae</taxon>
        <taxon>Periplaneta</taxon>
    </lineage>
</organism>